<dbReference type="InterPro" id="IPR013785">
    <property type="entry name" value="Aldolase_TIM"/>
</dbReference>
<evidence type="ECO:0000256" key="4">
    <source>
        <dbReference type="ARBA" id="ARBA00022723"/>
    </source>
</evidence>
<keyword evidence="3" id="KW-0949">S-adenosyl-L-methionine</keyword>
<evidence type="ECO:0000256" key="1">
    <source>
        <dbReference type="ARBA" id="ARBA00001966"/>
    </source>
</evidence>
<feature type="domain" description="Radical SAM core" evidence="7">
    <location>
        <begin position="15"/>
        <end position="210"/>
    </location>
</feature>
<dbReference type="PANTHER" id="PTHR30352:SF4">
    <property type="entry name" value="PYRUVATE FORMATE-LYASE 2-ACTIVATING ENZYME"/>
    <property type="match status" value="1"/>
</dbReference>
<keyword evidence="5" id="KW-0408">Iron</keyword>
<keyword evidence="6" id="KW-0411">Iron-sulfur</keyword>
<dbReference type="PANTHER" id="PTHR30352">
    <property type="entry name" value="PYRUVATE FORMATE-LYASE-ACTIVATING ENZYME"/>
    <property type="match status" value="1"/>
</dbReference>
<dbReference type="InterPro" id="IPR058240">
    <property type="entry name" value="rSAM_sf"/>
</dbReference>
<reference evidence="8 9" key="1">
    <citation type="submission" date="2018-11" db="EMBL/GenBank/DDBJ databases">
        <title>Genome sequencing of Lachnoanaerobaculum sp. KCOM 2030 (= ChDC B114).</title>
        <authorList>
            <person name="Kook J.-K."/>
            <person name="Park S.-N."/>
            <person name="Lim Y.K."/>
        </authorList>
    </citation>
    <scope>NUCLEOTIDE SEQUENCE [LARGE SCALE GENOMIC DNA]</scope>
    <source>
        <strain evidence="8 9">KCOM 2030</strain>
    </source>
</reference>
<keyword evidence="2" id="KW-0004">4Fe-4S</keyword>
<comment type="cofactor">
    <cofactor evidence="1">
        <name>[4Fe-4S] cluster</name>
        <dbReference type="ChEBI" id="CHEBI:49883"/>
    </cofactor>
</comment>
<evidence type="ECO:0000256" key="6">
    <source>
        <dbReference type="ARBA" id="ARBA00023014"/>
    </source>
</evidence>
<evidence type="ECO:0000313" key="8">
    <source>
        <dbReference type="EMBL" id="RRJ25466.1"/>
    </source>
</evidence>
<dbReference type="AlphaFoldDB" id="A0A3P3QW19"/>
<keyword evidence="4" id="KW-0479">Metal-binding</keyword>
<protein>
    <submittedName>
        <fullName evidence="8">Radical SAM protein</fullName>
    </submittedName>
</protein>
<dbReference type="GO" id="GO:0051539">
    <property type="term" value="F:4 iron, 4 sulfur cluster binding"/>
    <property type="evidence" value="ECO:0007669"/>
    <property type="project" value="UniProtKB-KW"/>
</dbReference>
<evidence type="ECO:0000256" key="5">
    <source>
        <dbReference type="ARBA" id="ARBA00023004"/>
    </source>
</evidence>
<dbReference type="GO" id="GO:0003824">
    <property type="term" value="F:catalytic activity"/>
    <property type="evidence" value="ECO:0007669"/>
    <property type="project" value="InterPro"/>
</dbReference>
<dbReference type="EMBL" id="RRCO01000003">
    <property type="protein sequence ID" value="RRJ25466.1"/>
    <property type="molecule type" value="Genomic_DNA"/>
</dbReference>
<evidence type="ECO:0000256" key="2">
    <source>
        <dbReference type="ARBA" id="ARBA00022485"/>
    </source>
</evidence>
<dbReference type="InterPro" id="IPR034457">
    <property type="entry name" value="Organic_radical-activating"/>
</dbReference>
<keyword evidence="9" id="KW-1185">Reference proteome</keyword>
<accession>A0A3P3QW19</accession>
<proteinExistence type="predicted"/>
<sequence length="210" mass="24290">MFGDILSISRLRMGTDGNGISTLVVFFDCPLHCKYCINDFCHKPQKPFVGVQHAAFTPQELIEILRKDDIYYLMSGGGIAFGGGEPLLQSKYIHKVCTLADKRWAKRIETSLNVPWDNIKPVLYDMDEWIIDIKDINNDIYKNYTGKDNKNMIKNLLKLRNKISSDKIHIRIPRIVGYNSEYDIEKSIQWVRDNIGVEPEVFSYIKAINR</sequence>
<name>A0A3P3QW19_9FIRM</name>
<dbReference type="Gene3D" id="3.20.20.70">
    <property type="entry name" value="Aldolase class I"/>
    <property type="match status" value="1"/>
</dbReference>
<evidence type="ECO:0000313" key="9">
    <source>
        <dbReference type="Proteomes" id="UP000272490"/>
    </source>
</evidence>
<dbReference type="InterPro" id="IPR007197">
    <property type="entry name" value="rSAM"/>
</dbReference>
<dbReference type="SUPFAM" id="SSF102114">
    <property type="entry name" value="Radical SAM enzymes"/>
    <property type="match status" value="1"/>
</dbReference>
<dbReference type="Proteomes" id="UP000272490">
    <property type="component" value="Unassembled WGS sequence"/>
</dbReference>
<dbReference type="SFLD" id="SFLDS00029">
    <property type="entry name" value="Radical_SAM"/>
    <property type="match status" value="1"/>
</dbReference>
<evidence type="ECO:0000256" key="3">
    <source>
        <dbReference type="ARBA" id="ARBA00022691"/>
    </source>
</evidence>
<comment type="caution">
    <text evidence="8">The sequence shown here is derived from an EMBL/GenBank/DDBJ whole genome shotgun (WGS) entry which is preliminary data.</text>
</comment>
<gene>
    <name evidence="8" type="ORF">EHV10_07440</name>
</gene>
<dbReference type="PROSITE" id="PS51918">
    <property type="entry name" value="RADICAL_SAM"/>
    <property type="match status" value="1"/>
</dbReference>
<dbReference type="Pfam" id="PF04055">
    <property type="entry name" value="Radical_SAM"/>
    <property type="match status" value="1"/>
</dbReference>
<dbReference type="GO" id="GO:0046872">
    <property type="term" value="F:metal ion binding"/>
    <property type="evidence" value="ECO:0007669"/>
    <property type="project" value="UniProtKB-KW"/>
</dbReference>
<dbReference type="OrthoDB" id="9782387at2"/>
<evidence type="ECO:0000259" key="7">
    <source>
        <dbReference type="PROSITE" id="PS51918"/>
    </source>
</evidence>
<dbReference type="RefSeq" id="WP_128674101.1">
    <property type="nucleotide sequence ID" value="NZ_RRCO01000003.1"/>
</dbReference>
<organism evidence="8 9">
    <name type="scientific">Lachnoanaerobaculum gingivalis</name>
    <dbReference type="NCBI Taxonomy" id="2490855"/>
    <lineage>
        <taxon>Bacteria</taxon>
        <taxon>Bacillati</taxon>
        <taxon>Bacillota</taxon>
        <taxon>Clostridia</taxon>
        <taxon>Lachnospirales</taxon>
        <taxon>Lachnospiraceae</taxon>
        <taxon>Lachnoanaerobaculum</taxon>
    </lineage>
</organism>